<evidence type="ECO:0000313" key="3">
    <source>
        <dbReference type="Proteomes" id="UP001165121"/>
    </source>
</evidence>
<dbReference type="EMBL" id="BSXT01000899">
    <property type="protein sequence ID" value="GMF35839.1"/>
    <property type="molecule type" value="Genomic_DNA"/>
</dbReference>
<protein>
    <submittedName>
        <fullName evidence="2">Unnamed protein product</fullName>
    </submittedName>
</protein>
<proteinExistence type="predicted"/>
<evidence type="ECO:0000313" key="2">
    <source>
        <dbReference type="EMBL" id="GMF35839.1"/>
    </source>
</evidence>
<comment type="caution">
    <text evidence="2">The sequence shown here is derived from an EMBL/GenBank/DDBJ whole genome shotgun (WGS) entry which is preliminary data.</text>
</comment>
<dbReference type="AlphaFoldDB" id="A0A9W7CMC6"/>
<organism evidence="2 3">
    <name type="scientific">Phytophthora fragariaefolia</name>
    <dbReference type="NCBI Taxonomy" id="1490495"/>
    <lineage>
        <taxon>Eukaryota</taxon>
        <taxon>Sar</taxon>
        <taxon>Stramenopiles</taxon>
        <taxon>Oomycota</taxon>
        <taxon>Peronosporomycetes</taxon>
        <taxon>Peronosporales</taxon>
        <taxon>Peronosporaceae</taxon>
        <taxon>Phytophthora</taxon>
    </lineage>
</organism>
<feature type="transmembrane region" description="Helical" evidence="1">
    <location>
        <begin position="113"/>
        <end position="135"/>
    </location>
</feature>
<name>A0A9W7CMC6_9STRA</name>
<keyword evidence="1" id="KW-1133">Transmembrane helix</keyword>
<reference evidence="2" key="1">
    <citation type="submission" date="2023-04" db="EMBL/GenBank/DDBJ databases">
        <title>Phytophthora fragariaefolia NBRC 109709.</title>
        <authorList>
            <person name="Ichikawa N."/>
            <person name="Sato H."/>
            <person name="Tonouchi N."/>
        </authorList>
    </citation>
    <scope>NUCLEOTIDE SEQUENCE</scope>
    <source>
        <strain evidence="2">NBRC 109709</strain>
    </source>
</reference>
<keyword evidence="3" id="KW-1185">Reference proteome</keyword>
<keyword evidence="1" id="KW-0472">Membrane</keyword>
<sequence>MAGKANDRSSSNLFSSGLVVARAAFPMRYDTGDGSGICWHYSGGLYTSLEMHVDINELCRRHYGNGNREKMMATDEFASHHSKLQHRRNFSPSCKLCGSMEFSGVVKLKFGPFWFKTTILLVSVLAFGLNAKYVLRVGRSAISSGHIDLPIGYPGFPVDLLPRTTKDRRKLRFSIRYGSKGKILCFLAPTAEIYAMWIMVLDQTFKHGIQAVKRARNETDGGIENKNVGSDGGGQFHDYLVHSVNDSMLGQRGSTELEMWANSSVCVSDRNIDSDYIYAARCRRLRCADHSATEKSELLSPRGDVDDIRTTDSSGVLTPTSSMLSTIRHHNSLTFDNDKEHQNVFCMATDDSNMTDFSVYSPAKSTSDANASRVERIFKMSSTEWTQWLAHDIRHNVALPEVFHLTIHELIESTCGPHAVDGTKHVNSTTGTSPTLTSSTFFFKMLKRACLMQKVSQVLFKFWLGISLIAIAVCRLLFFSSLSSTSLNSFKRV</sequence>
<dbReference type="OrthoDB" id="108892at2759"/>
<feature type="transmembrane region" description="Helical" evidence="1">
    <location>
        <begin position="458"/>
        <end position="478"/>
    </location>
</feature>
<keyword evidence="1" id="KW-0812">Transmembrane</keyword>
<dbReference type="Proteomes" id="UP001165121">
    <property type="component" value="Unassembled WGS sequence"/>
</dbReference>
<accession>A0A9W7CMC6</accession>
<evidence type="ECO:0000256" key="1">
    <source>
        <dbReference type="SAM" id="Phobius"/>
    </source>
</evidence>
<gene>
    <name evidence="2" type="ORF">Pfra01_000959100</name>
</gene>